<organism evidence="1">
    <name type="scientific">Methylobacterium bullatum</name>
    <dbReference type="NCBI Taxonomy" id="570505"/>
    <lineage>
        <taxon>Bacteria</taxon>
        <taxon>Pseudomonadati</taxon>
        <taxon>Pseudomonadota</taxon>
        <taxon>Alphaproteobacteria</taxon>
        <taxon>Hyphomicrobiales</taxon>
        <taxon>Methylobacteriaceae</taxon>
        <taxon>Methylobacterium</taxon>
    </lineage>
</organism>
<evidence type="ECO:0008006" key="2">
    <source>
        <dbReference type="Google" id="ProtNLM"/>
    </source>
</evidence>
<evidence type="ECO:0000313" key="1">
    <source>
        <dbReference type="EMBL" id="CAA2103889.1"/>
    </source>
</evidence>
<sequence>MISALIHVAMPVGPDAVDRLADTLGALVEGVAAGLVGDAVIIAPAHDAAIDAVAEATGATFVVRSGGTPPWSEGARAARREWVLCLEAGDVPAEGWIRTIDRFIGTARPEMVLGRLRRPHAGLPSRLAAQGESVIGVRRPRAGDLVRRDRLIASAVFSTRLHPRRVNVRLNRG</sequence>
<dbReference type="EMBL" id="LR743504">
    <property type="protein sequence ID" value="CAA2103889.1"/>
    <property type="molecule type" value="Genomic_DNA"/>
</dbReference>
<proteinExistence type="predicted"/>
<dbReference type="AlphaFoldDB" id="A0A679J7K3"/>
<name>A0A679J7K3_9HYPH</name>
<gene>
    <name evidence="1" type="ORF">MBUL_02425</name>
</gene>
<protein>
    <recommendedName>
        <fullName evidence="2">Glycosyltransferase 2-like domain-containing protein</fullName>
    </recommendedName>
</protein>
<accession>A0A679J7K3</accession>
<reference evidence="1" key="1">
    <citation type="submission" date="2019-12" db="EMBL/GenBank/DDBJ databases">
        <authorList>
            <person name="Cremers G."/>
        </authorList>
    </citation>
    <scope>NUCLEOTIDE SEQUENCE</scope>
    <source>
        <strain evidence="1">Mbul1</strain>
    </source>
</reference>